<proteinExistence type="predicted"/>
<feature type="compositionally biased region" description="Low complexity" evidence="1">
    <location>
        <begin position="132"/>
        <end position="144"/>
    </location>
</feature>
<evidence type="ECO:0000313" key="3">
    <source>
        <dbReference type="WBParaSite" id="ACAC_0000316301-mRNA-1"/>
    </source>
</evidence>
<reference evidence="3" key="2">
    <citation type="submission" date="2017-02" db="UniProtKB">
        <authorList>
            <consortium name="WormBaseParasite"/>
        </authorList>
    </citation>
    <scope>IDENTIFICATION</scope>
</reference>
<dbReference type="WBParaSite" id="ACAC_0000316301-mRNA-1">
    <property type="protein sequence ID" value="ACAC_0000316301-mRNA-1"/>
    <property type="gene ID" value="ACAC_0000316301"/>
</dbReference>
<feature type="region of interest" description="Disordered" evidence="1">
    <location>
        <begin position="230"/>
        <end position="263"/>
    </location>
</feature>
<reference evidence="2" key="1">
    <citation type="submission" date="2012-09" db="EMBL/GenBank/DDBJ databases">
        <authorList>
            <person name="Martin A.A."/>
        </authorList>
    </citation>
    <scope>NUCLEOTIDE SEQUENCE</scope>
</reference>
<evidence type="ECO:0000256" key="1">
    <source>
        <dbReference type="SAM" id="MobiDB-lite"/>
    </source>
</evidence>
<dbReference type="Proteomes" id="UP000035642">
    <property type="component" value="Unassembled WGS sequence"/>
</dbReference>
<dbReference type="STRING" id="6313.A0A0K0CZK1"/>
<feature type="region of interest" description="Disordered" evidence="1">
    <location>
        <begin position="1"/>
        <end position="26"/>
    </location>
</feature>
<protein>
    <submittedName>
        <fullName evidence="3">Uncharacterized protein</fullName>
    </submittedName>
</protein>
<evidence type="ECO:0000313" key="2">
    <source>
        <dbReference type="Proteomes" id="UP000035642"/>
    </source>
</evidence>
<sequence length="263" mass="27932">MVGGATATRTWSRSCAHGSPSLPSLRGRQIGNRLVWEDNSTGSIHRQSTASHCKGQICIQSPPTILNEVECMAHPSGIDQRRELYPLFGYNYRGQLKCTLVPGSSHGDLLSELAATFNRKKITQAKADAADSKSNASNGSSDSGCGTIPPVNGFAAPNGGNAPRKWEPVKTNGSTESPKTHKKVPSGSSISSQEDVKSNGISVVGNAITAEFLERYGIFYSFIYNSDSRSGKHSGSVVDHHEHGASSIPIRANQACHPSGARN</sequence>
<keyword evidence="2" id="KW-1185">Reference proteome</keyword>
<name>A0A0K0CZK1_ANGCA</name>
<feature type="region of interest" description="Disordered" evidence="1">
    <location>
        <begin position="125"/>
        <end position="197"/>
    </location>
</feature>
<organism evidence="2 3">
    <name type="scientific">Angiostrongylus cantonensis</name>
    <name type="common">Rat lungworm</name>
    <dbReference type="NCBI Taxonomy" id="6313"/>
    <lineage>
        <taxon>Eukaryota</taxon>
        <taxon>Metazoa</taxon>
        <taxon>Ecdysozoa</taxon>
        <taxon>Nematoda</taxon>
        <taxon>Chromadorea</taxon>
        <taxon>Rhabditida</taxon>
        <taxon>Rhabditina</taxon>
        <taxon>Rhabditomorpha</taxon>
        <taxon>Strongyloidea</taxon>
        <taxon>Metastrongylidae</taxon>
        <taxon>Angiostrongylus</taxon>
    </lineage>
</organism>
<dbReference type="AlphaFoldDB" id="A0A0K0CZK1"/>
<accession>A0A0K0CZK1</accession>